<dbReference type="Proteomes" id="UP001066276">
    <property type="component" value="Chromosome 7"/>
</dbReference>
<dbReference type="EMBL" id="JANPWB010000011">
    <property type="protein sequence ID" value="KAJ1127762.1"/>
    <property type="molecule type" value="Genomic_DNA"/>
</dbReference>
<accession>A0AAV7PK31</accession>
<proteinExistence type="predicted"/>
<name>A0AAV7PK31_PLEWA</name>
<evidence type="ECO:0000313" key="2">
    <source>
        <dbReference type="Proteomes" id="UP001066276"/>
    </source>
</evidence>
<reference evidence="1" key="1">
    <citation type="journal article" date="2022" name="bioRxiv">
        <title>Sequencing and chromosome-scale assembly of the giantPleurodeles waltlgenome.</title>
        <authorList>
            <person name="Brown T."/>
            <person name="Elewa A."/>
            <person name="Iarovenko S."/>
            <person name="Subramanian E."/>
            <person name="Araus A.J."/>
            <person name="Petzold A."/>
            <person name="Susuki M."/>
            <person name="Suzuki K.-i.T."/>
            <person name="Hayashi T."/>
            <person name="Toyoda A."/>
            <person name="Oliveira C."/>
            <person name="Osipova E."/>
            <person name="Leigh N.D."/>
            <person name="Simon A."/>
            <person name="Yun M.H."/>
        </authorList>
    </citation>
    <scope>NUCLEOTIDE SEQUENCE</scope>
    <source>
        <strain evidence="1">20211129_DDA</strain>
        <tissue evidence="1">Liver</tissue>
    </source>
</reference>
<evidence type="ECO:0000313" key="1">
    <source>
        <dbReference type="EMBL" id="KAJ1127762.1"/>
    </source>
</evidence>
<keyword evidence="2" id="KW-1185">Reference proteome</keyword>
<dbReference type="AlphaFoldDB" id="A0AAV7PK31"/>
<sequence>MLTATPHCLVCYDHHEIRRSISSLQRGKVKVLRRGRSIFFVSQGEEVCRRTSKSVRCERELAKLHVATPWKEKQRSVPRDTWCQPTKD</sequence>
<organism evidence="1 2">
    <name type="scientific">Pleurodeles waltl</name>
    <name type="common">Iberian ribbed newt</name>
    <dbReference type="NCBI Taxonomy" id="8319"/>
    <lineage>
        <taxon>Eukaryota</taxon>
        <taxon>Metazoa</taxon>
        <taxon>Chordata</taxon>
        <taxon>Craniata</taxon>
        <taxon>Vertebrata</taxon>
        <taxon>Euteleostomi</taxon>
        <taxon>Amphibia</taxon>
        <taxon>Batrachia</taxon>
        <taxon>Caudata</taxon>
        <taxon>Salamandroidea</taxon>
        <taxon>Salamandridae</taxon>
        <taxon>Pleurodelinae</taxon>
        <taxon>Pleurodeles</taxon>
    </lineage>
</organism>
<gene>
    <name evidence="1" type="ORF">NDU88_006155</name>
</gene>
<comment type="caution">
    <text evidence="1">The sequence shown here is derived from an EMBL/GenBank/DDBJ whole genome shotgun (WGS) entry which is preliminary data.</text>
</comment>
<protein>
    <submittedName>
        <fullName evidence="1">Uncharacterized protein</fullName>
    </submittedName>
</protein>